<evidence type="ECO:0000313" key="1">
    <source>
        <dbReference type="EMBL" id="JAH20777.1"/>
    </source>
</evidence>
<organism evidence="1">
    <name type="scientific">Anguilla anguilla</name>
    <name type="common">European freshwater eel</name>
    <name type="synonym">Muraena anguilla</name>
    <dbReference type="NCBI Taxonomy" id="7936"/>
    <lineage>
        <taxon>Eukaryota</taxon>
        <taxon>Metazoa</taxon>
        <taxon>Chordata</taxon>
        <taxon>Craniata</taxon>
        <taxon>Vertebrata</taxon>
        <taxon>Euteleostomi</taxon>
        <taxon>Actinopterygii</taxon>
        <taxon>Neopterygii</taxon>
        <taxon>Teleostei</taxon>
        <taxon>Anguilliformes</taxon>
        <taxon>Anguillidae</taxon>
        <taxon>Anguilla</taxon>
    </lineage>
</organism>
<dbReference type="EMBL" id="GBXM01087800">
    <property type="protein sequence ID" value="JAH20777.1"/>
    <property type="molecule type" value="Transcribed_RNA"/>
</dbReference>
<proteinExistence type="predicted"/>
<accession>A0A0E9QWF5</accession>
<dbReference type="AlphaFoldDB" id="A0A0E9QWF5"/>
<reference evidence="1" key="1">
    <citation type="submission" date="2014-11" db="EMBL/GenBank/DDBJ databases">
        <authorList>
            <person name="Amaro Gonzalez C."/>
        </authorList>
    </citation>
    <scope>NUCLEOTIDE SEQUENCE</scope>
</reference>
<name>A0A0E9QWF5_ANGAN</name>
<protein>
    <submittedName>
        <fullName evidence="1">Uncharacterized protein</fullName>
    </submittedName>
</protein>
<reference evidence="1" key="2">
    <citation type="journal article" date="2015" name="Fish Shellfish Immunol.">
        <title>Early steps in the European eel (Anguilla anguilla)-Vibrio vulnificus interaction in the gills: Role of the RtxA13 toxin.</title>
        <authorList>
            <person name="Callol A."/>
            <person name="Pajuelo D."/>
            <person name="Ebbesson L."/>
            <person name="Teles M."/>
            <person name="MacKenzie S."/>
            <person name="Amaro C."/>
        </authorList>
    </citation>
    <scope>NUCLEOTIDE SEQUENCE</scope>
</reference>
<sequence>MCVGWTQYRPIQNACVCDRVLHLFKSLFHLLSAKRKIC</sequence>